<dbReference type="Gene3D" id="1.10.730.10">
    <property type="entry name" value="Isoleucyl-tRNA Synthetase, Domain 1"/>
    <property type="match status" value="1"/>
</dbReference>
<dbReference type="SUPFAM" id="SSF52374">
    <property type="entry name" value="Nucleotidylyl transferase"/>
    <property type="match status" value="1"/>
</dbReference>
<dbReference type="Pfam" id="PF08264">
    <property type="entry name" value="Anticodon_1"/>
    <property type="match status" value="1"/>
</dbReference>
<evidence type="ECO:0000256" key="8">
    <source>
        <dbReference type="ARBA" id="ARBA00030904"/>
    </source>
</evidence>
<dbReference type="InterPro" id="IPR009080">
    <property type="entry name" value="tRNAsynth_Ia_anticodon-bd"/>
</dbReference>
<keyword evidence="7 9" id="KW-0030">Aminoacyl-tRNA synthetase</keyword>
<dbReference type="CDD" id="cd07957">
    <property type="entry name" value="Anticodon_Ia_Met"/>
    <property type="match status" value="1"/>
</dbReference>
<dbReference type="SUPFAM" id="SSF47323">
    <property type="entry name" value="Anticodon-binding domain of a subclass of class I aminoacyl-tRNA synthetases"/>
    <property type="match status" value="1"/>
</dbReference>
<dbReference type="InterPro" id="IPR014729">
    <property type="entry name" value="Rossmann-like_a/b/a_fold"/>
</dbReference>
<reference evidence="13" key="1">
    <citation type="journal article" date="2020" name="mSystems">
        <title>Genome- and Community-Level Interaction Insights into Carbon Utilization and Element Cycling Functions of Hydrothermarchaeota in Hydrothermal Sediment.</title>
        <authorList>
            <person name="Zhou Z."/>
            <person name="Liu Y."/>
            <person name="Xu W."/>
            <person name="Pan J."/>
            <person name="Luo Z.H."/>
            <person name="Li M."/>
        </authorList>
    </citation>
    <scope>NUCLEOTIDE SEQUENCE [LARGE SCALE GENOMIC DNA]</scope>
    <source>
        <strain evidence="12">SpSt-638</strain>
        <strain evidence="13">SpSt-648</strain>
    </source>
</reference>
<organism evidence="13">
    <name type="scientific">Staphylothermus marinus</name>
    <dbReference type="NCBI Taxonomy" id="2280"/>
    <lineage>
        <taxon>Archaea</taxon>
        <taxon>Thermoproteota</taxon>
        <taxon>Thermoprotei</taxon>
        <taxon>Desulfurococcales</taxon>
        <taxon>Desulfurococcaceae</taxon>
        <taxon>Staphylothermus</taxon>
    </lineage>
</organism>
<dbReference type="InterPro" id="IPR033911">
    <property type="entry name" value="MetRS_core"/>
</dbReference>
<dbReference type="NCBIfam" id="TIGR00398">
    <property type="entry name" value="metG"/>
    <property type="match status" value="1"/>
</dbReference>
<feature type="domain" description="Methionyl/Leucyl tRNA synthetase" evidence="11">
    <location>
        <begin position="144"/>
        <end position="364"/>
    </location>
</feature>
<dbReference type="PROSITE" id="PS00178">
    <property type="entry name" value="AA_TRNA_LIGASE_I"/>
    <property type="match status" value="1"/>
</dbReference>
<evidence type="ECO:0000259" key="10">
    <source>
        <dbReference type="Pfam" id="PF08264"/>
    </source>
</evidence>
<evidence type="ECO:0000313" key="13">
    <source>
        <dbReference type="EMBL" id="HGQ74184.1"/>
    </source>
</evidence>
<keyword evidence="4 9" id="KW-0547">Nucleotide-binding</keyword>
<keyword evidence="3 9" id="KW-0436">Ligase</keyword>
<gene>
    <name evidence="12" type="ORF">ENU09_01500</name>
    <name evidence="13" type="ORF">ENU20_03810</name>
</gene>
<dbReference type="Gene3D" id="3.40.50.620">
    <property type="entry name" value="HUPs"/>
    <property type="match status" value="1"/>
</dbReference>
<dbReference type="PANTHER" id="PTHR43326:SF1">
    <property type="entry name" value="METHIONINE--TRNA LIGASE, MITOCHONDRIAL"/>
    <property type="match status" value="1"/>
</dbReference>
<dbReference type="InterPro" id="IPR023457">
    <property type="entry name" value="Met-tRNA_synth_2"/>
</dbReference>
<evidence type="ECO:0000256" key="6">
    <source>
        <dbReference type="ARBA" id="ARBA00022917"/>
    </source>
</evidence>
<dbReference type="Pfam" id="PF09334">
    <property type="entry name" value="tRNA-synt_1g"/>
    <property type="match status" value="1"/>
</dbReference>
<dbReference type="GO" id="GO:0005737">
    <property type="term" value="C:cytoplasm"/>
    <property type="evidence" value="ECO:0007669"/>
    <property type="project" value="UniProtKB-SubCell"/>
</dbReference>
<dbReference type="InterPro" id="IPR014758">
    <property type="entry name" value="Met-tRNA_synth"/>
</dbReference>
<dbReference type="InterPro" id="IPR013155">
    <property type="entry name" value="M/V/L/I-tRNA-synth_anticd-bd"/>
</dbReference>
<dbReference type="CDD" id="cd00814">
    <property type="entry name" value="MetRS_core"/>
    <property type="match status" value="1"/>
</dbReference>
<dbReference type="GO" id="GO:0005524">
    <property type="term" value="F:ATP binding"/>
    <property type="evidence" value="ECO:0007669"/>
    <property type="project" value="UniProtKB-KW"/>
</dbReference>
<dbReference type="GO" id="GO:0006431">
    <property type="term" value="P:methionyl-tRNA aminoacylation"/>
    <property type="evidence" value="ECO:0007669"/>
    <property type="project" value="InterPro"/>
</dbReference>
<protein>
    <recommendedName>
        <fullName evidence="2">methionine--tRNA ligase</fullName>
        <ecNumber evidence="2">6.1.1.10</ecNumber>
    </recommendedName>
    <alternativeName>
        <fullName evidence="8">Methionyl-tRNA synthetase</fullName>
    </alternativeName>
</protein>
<dbReference type="InterPro" id="IPR001412">
    <property type="entry name" value="aa-tRNA-synth_I_CS"/>
</dbReference>
<dbReference type="PRINTS" id="PR01041">
    <property type="entry name" value="TRNASYNTHMET"/>
</dbReference>
<dbReference type="EC" id="6.1.1.10" evidence="2"/>
<dbReference type="Gene3D" id="2.170.220.10">
    <property type="match status" value="1"/>
</dbReference>
<evidence type="ECO:0000259" key="11">
    <source>
        <dbReference type="Pfam" id="PF09334"/>
    </source>
</evidence>
<dbReference type="InterPro" id="IPR041872">
    <property type="entry name" value="Anticodon_Met"/>
</dbReference>
<dbReference type="EMBL" id="DTBE01000045">
    <property type="protein sequence ID" value="HGQ59388.1"/>
    <property type="molecule type" value="Genomic_DNA"/>
</dbReference>
<comment type="subcellular location">
    <subcellularLocation>
        <location evidence="1">Cytoplasm</location>
    </subcellularLocation>
</comment>
<feature type="domain" description="Methionyl/Valyl/Leucyl/Isoleucyl-tRNA synthetase anticodon-binding" evidence="10">
    <location>
        <begin position="382"/>
        <end position="467"/>
    </location>
</feature>
<comment type="similarity">
    <text evidence="9">Belongs to the class-I aminoacyl-tRNA synthetase family.</text>
</comment>
<evidence type="ECO:0000256" key="9">
    <source>
        <dbReference type="RuleBase" id="RU363039"/>
    </source>
</evidence>
<dbReference type="GO" id="GO:0004825">
    <property type="term" value="F:methionine-tRNA ligase activity"/>
    <property type="evidence" value="ECO:0007669"/>
    <property type="project" value="UniProtKB-EC"/>
</dbReference>
<name>A0A7C4NP43_STAMA</name>
<dbReference type="AlphaFoldDB" id="A0A7C4NP43"/>
<keyword evidence="5 9" id="KW-0067">ATP-binding</keyword>
<comment type="caution">
    <text evidence="13">The sequence shown here is derived from an EMBL/GenBank/DDBJ whole genome shotgun (WGS) entry which is preliminary data.</text>
</comment>
<keyword evidence="6 9" id="KW-0648">Protein biosynthesis</keyword>
<evidence type="ECO:0000256" key="1">
    <source>
        <dbReference type="ARBA" id="ARBA00004496"/>
    </source>
</evidence>
<proteinExistence type="inferred from homology"/>
<evidence type="ECO:0000256" key="4">
    <source>
        <dbReference type="ARBA" id="ARBA00022741"/>
    </source>
</evidence>
<evidence type="ECO:0000256" key="3">
    <source>
        <dbReference type="ARBA" id="ARBA00022598"/>
    </source>
</evidence>
<evidence type="ECO:0000313" key="12">
    <source>
        <dbReference type="EMBL" id="HGQ59388.1"/>
    </source>
</evidence>
<evidence type="ECO:0000256" key="2">
    <source>
        <dbReference type="ARBA" id="ARBA00012838"/>
    </source>
</evidence>
<dbReference type="PANTHER" id="PTHR43326">
    <property type="entry name" value="METHIONYL-TRNA SYNTHETASE"/>
    <property type="match status" value="1"/>
</dbReference>
<dbReference type="FunFam" id="2.170.220.10:FF:000003">
    <property type="entry name" value="Methionine--tRNA ligase"/>
    <property type="match status" value="1"/>
</dbReference>
<dbReference type="EMBL" id="DTBP01000025">
    <property type="protein sequence ID" value="HGQ74184.1"/>
    <property type="molecule type" value="Genomic_DNA"/>
</dbReference>
<sequence length="500" mass="58977">METFYITTPIYYPNAPPHIGHAYTTVFADVIARYRKFMGEESFLLTGTDEHGLKLQKIAEKMNVDPKEYVDKMADVFKNYWKTLDISYNYFIRTTDDFHVEVVKKCILKLYEKGLIYKDRYSGWYCSDCEKFYSERDYVEIDGKPHCPIHNKPLEWLDEETYFFKLSVFKDYVMDVLENTDVVYPKQYAIEVLNRLREEGLKDVSIARRKDRVWWGIELPFDPDYTVYVWFDALLNYVSGIGYLRDNVNFEKFWRNSYHVIGKDILWFHTVIWFSVLKALDIPLPKRVITHAFLLNKGLKMGKSTGNVITIEELINRYGEADPVRYLLVRVFNMDKDVEVSYDIFDSIYTSELVDNYGNLVRRVGVLAMKKTKGVIYRRTLDKDIEISINNTIKNYVDAMDRFETSEALANVMRLLDKGNSYMNQTKPWERSSPERELYNVLEIIRVATNLLNPVMPSITAQLAKSFGFNIVNYSNLKPVERYEIKDTPILFRKIKLKNV</sequence>
<evidence type="ECO:0000256" key="5">
    <source>
        <dbReference type="ARBA" id="ARBA00022840"/>
    </source>
</evidence>
<evidence type="ECO:0000256" key="7">
    <source>
        <dbReference type="ARBA" id="ARBA00023146"/>
    </source>
</evidence>
<dbReference type="InterPro" id="IPR015413">
    <property type="entry name" value="Methionyl/Leucyl_tRNA_Synth"/>
</dbReference>
<accession>A0A7C4NP43</accession>